<evidence type="ECO:0000313" key="3">
    <source>
        <dbReference type="Proteomes" id="UP000237347"/>
    </source>
</evidence>
<keyword evidence="1" id="KW-0812">Transmembrane</keyword>
<comment type="caution">
    <text evidence="2">The sequence shown here is derived from an EMBL/GenBank/DDBJ whole genome shotgun (WGS) entry which is preliminary data.</text>
</comment>
<name>A0AAW0LBC7_QUESU</name>
<keyword evidence="3" id="KW-1185">Reference proteome</keyword>
<dbReference type="AlphaFoldDB" id="A0AAW0LBC7"/>
<dbReference type="EMBL" id="PKMF04000120">
    <property type="protein sequence ID" value="KAK7848943.1"/>
    <property type="molecule type" value="Genomic_DNA"/>
</dbReference>
<organism evidence="2 3">
    <name type="scientific">Quercus suber</name>
    <name type="common">Cork oak</name>
    <dbReference type="NCBI Taxonomy" id="58331"/>
    <lineage>
        <taxon>Eukaryota</taxon>
        <taxon>Viridiplantae</taxon>
        <taxon>Streptophyta</taxon>
        <taxon>Embryophyta</taxon>
        <taxon>Tracheophyta</taxon>
        <taxon>Spermatophyta</taxon>
        <taxon>Magnoliopsida</taxon>
        <taxon>eudicotyledons</taxon>
        <taxon>Gunneridae</taxon>
        <taxon>Pentapetalae</taxon>
        <taxon>rosids</taxon>
        <taxon>fabids</taxon>
        <taxon>Fagales</taxon>
        <taxon>Fagaceae</taxon>
        <taxon>Quercus</taxon>
    </lineage>
</organism>
<keyword evidence="1" id="KW-0472">Membrane</keyword>
<dbReference type="Proteomes" id="UP000237347">
    <property type="component" value="Unassembled WGS sequence"/>
</dbReference>
<accession>A0AAW0LBC7</accession>
<proteinExistence type="predicted"/>
<keyword evidence="1" id="KW-1133">Transmembrane helix</keyword>
<feature type="transmembrane region" description="Helical" evidence="1">
    <location>
        <begin position="15"/>
        <end position="36"/>
    </location>
</feature>
<evidence type="ECO:0000256" key="1">
    <source>
        <dbReference type="SAM" id="Phobius"/>
    </source>
</evidence>
<gene>
    <name evidence="2" type="ORF">CFP56_003993</name>
</gene>
<evidence type="ECO:0000313" key="2">
    <source>
        <dbReference type="EMBL" id="KAK7848943.1"/>
    </source>
</evidence>
<reference evidence="2 3" key="1">
    <citation type="journal article" date="2018" name="Sci. Data">
        <title>The draft genome sequence of cork oak.</title>
        <authorList>
            <person name="Ramos A.M."/>
            <person name="Usie A."/>
            <person name="Barbosa P."/>
            <person name="Barros P.M."/>
            <person name="Capote T."/>
            <person name="Chaves I."/>
            <person name="Simoes F."/>
            <person name="Abreu I."/>
            <person name="Carrasquinho I."/>
            <person name="Faro C."/>
            <person name="Guimaraes J.B."/>
            <person name="Mendonca D."/>
            <person name="Nobrega F."/>
            <person name="Rodrigues L."/>
            <person name="Saibo N.J.M."/>
            <person name="Varela M.C."/>
            <person name="Egas C."/>
            <person name="Matos J."/>
            <person name="Miguel C.M."/>
            <person name="Oliveira M.M."/>
            <person name="Ricardo C.P."/>
            <person name="Goncalves S."/>
        </authorList>
    </citation>
    <scope>NUCLEOTIDE SEQUENCE [LARGE SCALE GENOMIC DNA]</scope>
    <source>
        <strain evidence="3">cv. HL8</strain>
    </source>
</reference>
<sequence length="212" mass="24834">MNLLLDSCASLDACLFWQLELCTGYLILIVVITWCLLKWTRRGFIQYLSQKVVGIMIGLLRCVVSMVLSSSDYLVSIEVDKERFHTIPLPKSSRYHDRIVEMRGFYGFVTHEEENQIGVLILKCLGELWTKQLSIKTGCILDMVPLYSFRIKGDLVFKRDEDGSFYAYDFQLQVMRKIEMEKERLKMSGMYHPHVNSLISWSSRERSQDVFY</sequence>
<protein>
    <submittedName>
        <fullName evidence="2">Uncharacterized protein</fullName>
    </submittedName>
</protein>